<reference evidence="2 3" key="1">
    <citation type="submission" date="2016-10" db="EMBL/GenBank/DDBJ databases">
        <authorList>
            <person name="de Groot N.N."/>
        </authorList>
    </citation>
    <scope>NUCLEOTIDE SEQUENCE [LARGE SCALE GENOMIC DNA]</scope>
    <source>
        <strain evidence="2 3">CGMCC 4.3491</strain>
    </source>
</reference>
<dbReference type="SUPFAM" id="SSF48208">
    <property type="entry name" value="Six-hairpin glycosidases"/>
    <property type="match status" value="1"/>
</dbReference>
<dbReference type="AlphaFoldDB" id="A0A1H3QFN8"/>
<evidence type="ECO:0000313" key="2">
    <source>
        <dbReference type="EMBL" id="SDZ12394.1"/>
    </source>
</evidence>
<evidence type="ECO:0000313" key="3">
    <source>
        <dbReference type="Proteomes" id="UP000198891"/>
    </source>
</evidence>
<dbReference type="Pfam" id="PF03663">
    <property type="entry name" value="Glyco_hydro_76"/>
    <property type="match status" value="1"/>
</dbReference>
<gene>
    <name evidence="2" type="ORF">SAMN05216554_2509</name>
</gene>
<dbReference type="Proteomes" id="UP000198891">
    <property type="component" value="Unassembled WGS sequence"/>
</dbReference>
<dbReference type="PANTHER" id="PTHR47791">
    <property type="entry name" value="MEIOTICALLY UP-REGULATED GENE 191 PROTEIN"/>
    <property type="match status" value="1"/>
</dbReference>
<proteinExistence type="predicted"/>
<sequence>MAGTDAQRDDGDSAWSDRAESAQNALTAAFGTRLRRGGLRNTAPWRLRQAVAFNYWWLAHAIEVRIDAFERSGDPDRLQSAGRLLELLRRRNRGTLVNDYFDDMGWLAIALTRLHAATGERRFLGEAVGLWNHIRSAGWNSQCGASVAWRAQQLDYKNAPTNGVFALLSARLFAVTGESAHAHAARDALDWIETTLVDPSTGIVADGVNRLGDGGVDADWVFSYNQGLYAGALGEVAGWRAGAGEGAGGAERTGGASGTGGAGDTGAGGSAGTEGLRGAPASGDALARAERTAVAAVRLAPRGVITTENSRLDQRGGGDIGLFKGVFVRYLGELIPRLPQESAGRRLLVDFVRTSTDVLWSGIHRSPELRAGDDWSRPAPPVTFLSTQLSAVMALETRARLDRGGLVGG</sequence>
<dbReference type="RefSeq" id="WP_092554018.1">
    <property type="nucleotide sequence ID" value="NZ_FNPZ01000002.1"/>
</dbReference>
<dbReference type="InterPro" id="IPR008928">
    <property type="entry name" value="6-hairpin_glycosidase_sf"/>
</dbReference>
<dbReference type="GO" id="GO:0005975">
    <property type="term" value="P:carbohydrate metabolic process"/>
    <property type="evidence" value="ECO:0007669"/>
    <property type="project" value="InterPro"/>
</dbReference>
<accession>A0A1H3QFN8</accession>
<dbReference type="EMBL" id="FNPZ01000002">
    <property type="protein sequence ID" value="SDZ12394.1"/>
    <property type="molecule type" value="Genomic_DNA"/>
</dbReference>
<feature type="region of interest" description="Disordered" evidence="1">
    <location>
        <begin position="244"/>
        <end position="283"/>
    </location>
</feature>
<dbReference type="InterPro" id="IPR005198">
    <property type="entry name" value="Glyco_hydro_76"/>
</dbReference>
<dbReference type="STRING" id="381665.SAMN05216554_2509"/>
<dbReference type="PANTHER" id="PTHR47791:SF3">
    <property type="entry name" value="MEIOTICALLY UP-REGULATED GENE 191 PROTEIN"/>
    <property type="match status" value="1"/>
</dbReference>
<dbReference type="InterPro" id="IPR053169">
    <property type="entry name" value="MUG_Protein"/>
</dbReference>
<dbReference type="Gene3D" id="1.50.10.20">
    <property type="match status" value="1"/>
</dbReference>
<evidence type="ECO:0000256" key="1">
    <source>
        <dbReference type="SAM" id="MobiDB-lite"/>
    </source>
</evidence>
<protein>
    <submittedName>
        <fullName evidence="2">Predicted alpha-1,6-mannanase, GH76 family</fullName>
    </submittedName>
</protein>
<organism evidence="2 3">
    <name type="scientific">Herbiconiux ginsengi</name>
    <dbReference type="NCBI Taxonomy" id="381665"/>
    <lineage>
        <taxon>Bacteria</taxon>
        <taxon>Bacillati</taxon>
        <taxon>Actinomycetota</taxon>
        <taxon>Actinomycetes</taxon>
        <taxon>Micrococcales</taxon>
        <taxon>Microbacteriaceae</taxon>
        <taxon>Herbiconiux</taxon>
    </lineage>
</organism>
<keyword evidence="3" id="KW-1185">Reference proteome</keyword>
<name>A0A1H3QFN8_9MICO</name>
<feature type="compositionally biased region" description="Gly residues" evidence="1">
    <location>
        <begin position="244"/>
        <end position="272"/>
    </location>
</feature>